<evidence type="ECO:0000259" key="1">
    <source>
        <dbReference type="PROSITE" id="PS50104"/>
    </source>
</evidence>
<dbReference type="InterPro" id="IPR035897">
    <property type="entry name" value="Toll_tir_struct_dom_sf"/>
</dbReference>
<proteinExistence type="predicted"/>
<evidence type="ECO:0000313" key="2">
    <source>
        <dbReference type="EMBL" id="BBM88071.1"/>
    </source>
</evidence>
<name>A0A5S9IV38_UABAM</name>
<organism evidence="2 3">
    <name type="scientific">Uabimicrobium amorphum</name>
    <dbReference type="NCBI Taxonomy" id="2596890"/>
    <lineage>
        <taxon>Bacteria</taxon>
        <taxon>Pseudomonadati</taxon>
        <taxon>Planctomycetota</taxon>
        <taxon>Candidatus Uabimicrobiia</taxon>
        <taxon>Candidatus Uabimicrobiales</taxon>
        <taxon>Candidatus Uabimicrobiaceae</taxon>
        <taxon>Candidatus Uabimicrobium</taxon>
    </lineage>
</organism>
<dbReference type="Proteomes" id="UP000326354">
    <property type="component" value="Chromosome"/>
</dbReference>
<sequence length="304" mass="35035">MKPNILLSHYHQDQEIVQVLAKLIQEVTRQQINIWFSSDMSGSGGIEAGDIWLNTIQKNLEASDAIVAVLTPQALNRPWIYFESGFAAGNPKSFVIPICVGIDSLNDIPFPLAMYEAYQLINVDSLKVFLNKLLAKFELSLLDSEATQSVIQNAITQITNIIKNTTYEAVQENPIVDEIKRHVDRRFYQLSNQEQKGKFSYSVPLHIKLPNLELKEYIVIDENTMVSNVADRVYFMLQKQVKPFSYLVEWVFFETNKKQPLVIEDFSLVIPAKYVFAPETTWEVRALEQPYTSINRQQKKHYLQ</sequence>
<dbReference type="AlphaFoldDB" id="A0A5S9IV38"/>
<reference evidence="2 3" key="1">
    <citation type="submission" date="2019-08" db="EMBL/GenBank/DDBJ databases">
        <title>Complete genome sequence of Candidatus Uab amorphum.</title>
        <authorList>
            <person name="Shiratori T."/>
            <person name="Suzuki S."/>
            <person name="Kakizawa Y."/>
            <person name="Ishida K."/>
        </authorList>
    </citation>
    <scope>NUCLEOTIDE SEQUENCE [LARGE SCALE GENOMIC DNA]</scope>
    <source>
        <strain evidence="2 3">SRT547</strain>
    </source>
</reference>
<dbReference type="InterPro" id="IPR000157">
    <property type="entry name" value="TIR_dom"/>
</dbReference>
<dbReference type="Pfam" id="PF13676">
    <property type="entry name" value="TIR_2"/>
    <property type="match status" value="1"/>
</dbReference>
<dbReference type="Gene3D" id="3.40.50.10140">
    <property type="entry name" value="Toll/interleukin-1 receptor homology (TIR) domain"/>
    <property type="match status" value="1"/>
</dbReference>
<feature type="domain" description="TIR" evidence="1">
    <location>
        <begin position="1"/>
        <end position="137"/>
    </location>
</feature>
<dbReference type="RefSeq" id="WP_151972218.1">
    <property type="nucleotide sequence ID" value="NZ_AP019860.1"/>
</dbReference>
<dbReference type="GO" id="GO:0007165">
    <property type="term" value="P:signal transduction"/>
    <property type="evidence" value="ECO:0007669"/>
    <property type="project" value="InterPro"/>
</dbReference>
<dbReference type="KEGG" id="uam:UABAM_06487"/>
<evidence type="ECO:0000313" key="3">
    <source>
        <dbReference type="Proteomes" id="UP000326354"/>
    </source>
</evidence>
<dbReference type="SUPFAM" id="SSF52200">
    <property type="entry name" value="Toll/Interleukin receptor TIR domain"/>
    <property type="match status" value="1"/>
</dbReference>
<keyword evidence="3" id="KW-1185">Reference proteome</keyword>
<gene>
    <name evidence="2" type="ORF">UABAM_06487</name>
</gene>
<dbReference type="OrthoDB" id="122965at2"/>
<dbReference type="EMBL" id="AP019860">
    <property type="protein sequence ID" value="BBM88071.1"/>
    <property type="molecule type" value="Genomic_DNA"/>
</dbReference>
<protein>
    <recommendedName>
        <fullName evidence="1">TIR domain-containing protein</fullName>
    </recommendedName>
</protein>
<accession>A0A5S9IV38</accession>
<dbReference type="PROSITE" id="PS50104">
    <property type="entry name" value="TIR"/>
    <property type="match status" value="1"/>
</dbReference>